<dbReference type="Pfam" id="PF10651">
    <property type="entry name" value="BppU_N"/>
    <property type="match status" value="1"/>
</dbReference>
<sequence length="371" mass="42652">MAKIFSVNFNLSHKYSGENNPIVIRQNDVGTQISAQILVDDDTPYDLTDCNITFNLKLQGHTAVLNEEVQITNAKQGLVNYLFTSKVTKFSGYAKHAYFQISDSKTKVVESTGDIDLKILPSFPILPDKDDNFKTETFKIINGSDGFDNNINLITNWDTYNYLFPVLNSTTPQPLVTNSDIYKTFRDNQQSENFFQFISNNTSPIVVFAYALKVHPKASKIRISNMGNIIGNVLFTGKCNSFGLTDKYGIVYYDWMRRYAKKIVPINALYFNGQDSLDYPEVTTLSIDENGNADSIEVDLTKNRRLLTTDNYFMLYSNDVENTKDYIKYQNLDPRLGDLEYENPHDKNPHILYHYFCIYNPQLEITSYYKD</sequence>
<dbReference type="EMBL" id="CP093366">
    <property type="protein sequence ID" value="UQS82615.1"/>
    <property type="molecule type" value="Genomic_DNA"/>
</dbReference>
<evidence type="ECO:0000313" key="3">
    <source>
        <dbReference type="Proteomes" id="UP000831495"/>
    </source>
</evidence>
<organism evidence="2 3">
    <name type="scientific">Bombilactobacillus folatiphilus</name>
    <dbReference type="NCBI Taxonomy" id="2923362"/>
    <lineage>
        <taxon>Bacteria</taxon>
        <taxon>Bacillati</taxon>
        <taxon>Bacillota</taxon>
        <taxon>Bacilli</taxon>
        <taxon>Lactobacillales</taxon>
        <taxon>Lactobacillaceae</taxon>
        <taxon>Bombilactobacillus</taxon>
    </lineage>
</organism>
<evidence type="ECO:0000313" key="2">
    <source>
        <dbReference type="EMBL" id="UQS82615.1"/>
    </source>
</evidence>
<feature type="domain" description="BppU N-terminal" evidence="1">
    <location>
        <begin position="6"/>
        <end position="117"/>
    </location>
</feature>
<dbReference type="Gene3D" id="2.60.40.3350">
    <property type="match status" value="1"/>
</dbReference>
<name>A0ABY4PAG5_9LACO</name>
<proteinExistence type="predicted"/>
<evidence type="ECO:0000259" key="1">
    <source>
        <dbReference type="Pfam" id="PF10651"/>
    </source>
</evidence>
<dbReference type="InterPro" id="IPR018913">
    <property type="entry name" value="BppU_N"/>
</dbReference>
<reference evidence="2" key="1">
    <citation type="journal article" date="2022" name="Int. J. Syst. Evol. Microbiol.">
        <title>Apilactobacillus apisilvae sp. nov., Nicolia spurrieriana gen. nov. sp. nov., Bombilactobacillus folatiphilus sp. nov. and Bombilactobacillus thymidiniphilus sp. nov., four new lactic acid bacterial isolates from stingless bees Tetragonula carbonaria and Austroplebeia australis.</title>
        <authorList>
            <person name="Oliphant S.A."/>
            <person name="Watson-Haigh N.S."/>
            <person name="Sumby K.M."/>
            <person name="Gardner J."/>
            <person name="Groom S."/>
            <person name="Jiranek V."/>
        </authorList>
    </citation>
    <scope>NUCLEOTIDE SEQUENCE</scope>
    <source>
        <strain evidence="2">SG4_D2</strain>
    </source>
</reference>
<keyword evidence="3" id="KW-1185">Reference proteome</keyword>
<gene>
    <name evidence="2" type="ORF">MOO45_02915</name>
</gene>
<dbReference type="Proteomes" id="UP000831495">
    <property type="component" value="Chromosome"/>
</dbReference>
<dbReference type="RefSeq" id="WP_249514893.1">
    <property type="nucleotide sequence ID" value="NZ_CP093366.1"/>
</dbReference>
<accession>A0ABY4PAG5</accession>
<protein>
    <submittedName>
        <fullName evidence="2">Phage baseplate upper protein</fullName>
    </submittedName>
</protein>